<evidence type="ECO:0000256" key="5">
    <source>
        <dbReference type="ARBA" id="ARBA00023136"/>
    </source>
</evidence>
<dbReference type="PANTHER" id="PTHR30572:SF4">
    <property type="entry name" value="ABC TRANSPORTER PERMEASE YTRF"/>
    <property type="match status" value="1"/>
</dbReference>
<evidence type="ECO:0000256" key="4">
    <source>
        <dbReference type="ARBA" id="ARBA00022989"/>
    </source>
</evidence>
<feature type="domain" description="ABC3 transporter permease C-terminal" evidence="8">
    <location>
        <begin position="251"/>
        <end position="372"/>
    </location>
</feature>
<proteinExistence type="inferred from homology"/>
<keyword evidence="5 7" id="KW-0472">Membrane</keyword>
<evidence type="ECO:0000256" key="3">
    <source>
        <dbReference type="ARBA" id="ARBA00022692"/>
    </source>
</evidence>
<evidence type="ECO:0000256" key="7">
    <source>
        <dbReference type="SAM" id="Phobius"/>
    </source>
</evidence>
<feature type="transmembrane region" description="Helical" evidence="7">
    <location>
        <begin position="12"/>
        <end position="36"/>
    </location>
</feature>
<feature type="transmembrane region" description="Helical" evidence="7">
    <location>
        <begin position="700"/>
        <end position="728"/>
    </location>
</feature>
<dbReference type="PANTHER" id="PTHR30572">
    <property type="entry name" value="MEMBRANE COMPONENT OF TRANSPORTER-RELATED"/>
    <property type="match status" value="1"/>
</dbReference>
<dbReference type="Proteomes" id="UP000619479">
    <property type="component" value="Unassembled WGS sequence"/>
</dbReference>
<feature type="transmembrane region" description="Helical" evidence="7">
    <location>
        <begin position="343"/>
        <end position="364"/>
    </location>
</feature>
<feature type="transmembrane region" description="Helical" evidence="7">
    <location>
        <begin position="248"/>
        <end position="273"/>
    </location>
</feature>
<evidence type="ECO:0000313" key="9">
    <source>
        <dbReference type="EMBL" id="GID62686.1"/>
    </source>
</evidence>
<feature type="domain" description="ABC3 transporter permease C-terminal" evidence="8">
    <location>
        <begin position="659"/>
        <end position="773"/>
    </location>
</feature>
<accession>A0A919ICD6</accession>
<comment type="caution">
    <text evidence="9">The sequence shown here is derived from an EMBL/GenBank/DDBJ whole genome shotgun (WGS) entry which is preliminary data.</text>
</comment>
<evidence type="ECO:0000256" key="6">
    <source>
        <dbReference type="ARBA" id="ARBA00038076"/>
    </source>
</evidence>
<comment type="subcellular location">
    <subcellularLocation>
        <location evidence="1">Cell membrane</location>
        <topology evidence="1">Multi-pass membrane protein</topology>
    </subcellularLocation>
</comment>
<keyword evidence="10" id="KW-1185">Reference proteome</keyword>
<feature type="transmembrane region" description="Helical" evidence="7">
    <location>
        <begin position="391"/>
        <end position="411"/>
    </location>
</feature>
<dbReference type="InterPro" id="IPR003838">
    <property type="entry name" value="ABC3_permease_C"/>
</dbReference>
<feature type="transmembrane region" description="Helical" evidence="7">
    <location>
        <begin position="748"/>
        <end position="771"/>
    </location>
</feature>
<feature type="transmembrane region" description="Helical" evidence="7">
    <location>
        <begin position="470"/>
        <end position="492"/>
    </location>
</feature>
<gene>
    <name evidence="9" type="ORF">Acy02nite_05670</name>
</gene>
<feature type="transmembrane region" description="Helical" evidence="7">
    <location>
        <begin position="655"/>
        <end position="679"/>
    </location>
</feature>
<dbReference type="GO" id="GO:0005886">
    <property type="term" value="C:plasma membrane"/>
    <property type="evidence" value="ECO:0007669"/>
    <property type="project" value="UniProtKB-SubCell"/>
</dbReference>
<keyword evidence="3 7" id="KW-0812">Transmembrane</keyword>
<sequence>MIAWAMVRHRFASFAGTFVAIALGVAVVAGSVTLYLSSRPQPPERYRASPVMVQAPSVGTNNYGEPEIRSWTPAELTTISATLRQDPRITAAIPDPFFYVQRQGSEDPGSAQLDGHSWSSAALGGYRLTAGAAPAKKGEVVVGTLPGSTTGAEVTPGGTIRVLTSIGPETWTVSGTTDGPGYYVTGGDALARASGVRAMGLLVQGDQAQVAGAAQTLLGASGTVRAGPDRAALEPAAVTRIRWLGGQLLIAMVTLGTFATVFVVASTCALTAAQRRRELGLLRAGGATPGQVRRMMYAETALIALLAGLTGAPLGAALAPLLAGPMTDLGLEPAGFEATWQPLAAGGAVLLGLVVALAGVAVAARRASRVPPLAALRDAAAETRSMTPSRWILGLLSVALGAALLVAMPSMDTNVKTTAGMGAAMLLLTAGALLAPVVIGPLVRLVTGPWRGSATGMVVREGTLTGVRRVASTAAPVLVTVGMTVLLTGMVATIDEASGIDEAAKIPAGTVLAPHGTPGLSEAAVRAQTGSSRLGTRVLVEHGTAVTGEDATGVDGAPVTLTPEAAKRLGASAGSPISLRLADGTVTSVEVLKVDAHAAAPVVLPRELVRRHDPDALTGVVMLSGEPRAAAGARALTAGDYARELVAEEGDLVDLFLWVLIGLTAGYTAIAVSNTLLMATAARRPEFRALRLAGAGLGHVLRVTTAEALLATFVGALLGGAVGGFSLTGVRAAVEQELGVQVALHLPWSAAIGVTALCALLAVIATAVPVLRRTELAR</sequence>
<protein>
    <submittedName>
        <fullName evidence="9">ABC transporter permease</fullName>
    </submittedName>
</protein>
<name>A0A919ICD6_9ACTN</name>
<evidence type="ECO:0000256" key="2">
    <source>
        <dbReference type="ARBA" id="ARBA00022475"/>
    </source>
</evidence>
<dbReference type="AlphaFoldDB" id="A0A919ICD6"/>
<dbReference type="Pfam" id="PF02687">
    <property type="entry name" value="FtsX"/>
    <property type="match status" value="2"/>
</dbReference>
<reference evidence="9" key="1">
    <citation type="submission" date="2021-01" db="EMBL/GenBank/DDBJ databases">
        <title>Whole genome shotgun sequence of Actinoplanes cyaneus NBRC 14990.</title>
        <authorList>
            <person name="Komaki H."/>
            <person name="Tamura T."/>
        </authorList>
    </citation>
    <scope>NUCLEOTIDE SEQUENCE</scope>
    <source>
        <strain evidence="9">NBRC 14990</strain>
    </source>
</reference>
<keyword evidence="2" id="KW-1003">Cell membrane</keyword>
<comment type="similarity">
    <text evidence="6">Belongs to the ABC-4 integral membrane protein family.</text>
</comment>
<evidence type="ECO:0000259" key="8">
    <source>
        <dbReference type="Pfam" id="PF02687"/>
    </source>
</evidence>
<evidence type="ECO:0000256" key="1">
    <source>
        <dbReference type="ARBA" id="ARBA00004651"/>
    </source>
</evidence>
<dbReference type="RefSeq" id="WP_203738171.1">
    <property type="nucleotide sequence ID" value="NZ_BAAAUC010000029.1"/>
</dbReference>
<dbReference type="GO" id="GO:0022857">
    <property type="term" value="F:transmembrane transporter activity"/>
    <property type="evidence" value="ECO:0007669"/>
    <property type="project" value="TreeGrafter"/>
</dbReference>
<feature type="transmembrane region" description="Helical" evidence="7">
    <location>
        <begin position="301"/>
        <end position="323"/>
    </location>
</feature>
<dbReference type="EMBL" id="BOMH01000004">
    <property type="protein sequence ID" value="GID62686.1"/>
    <property type="molecule type" value="Genomic_DNA"/>
</dbReference>
<organism evidence="9 10">
    <name type="scientific">Actinoplanes cyaneus</name>
    <dbReference type="NCBI Taxonomy" id="52696"/>
    <lineage>
        <taxon>Bacteria</taxon>
        <taxon>Bacillati</taxon>
        <taxon>Actinomycetota</taxon>
        <taxon>Actinomycetes</taxon>
        <taxon>Micromonosporales</taxon>
        <taxon>Micromonosporaceae</taxon>
        <taxon>Actinoplanes</taxon>
    </lineage>
</organism>
<feature type="transmembrane region" description="Helical" evidence="7">
    <location>
        <begin position="423"/>
        <end position="443"/>
    </location>
</feature>
<dbReference type="InterPro" id="IPR050250">
    <property type="entry name" value="Macrolide_Exporter_MacB"/>
</dbReference>
<keyword evidence="4 7" id="KW-1133">Transmembrane helix</keyword>
<evidence type="ECO:0000313" key="10">
    <source>
        <dbReference type="Proteomes" id="UP000619479"/>
    </source>
</evidence>